<dbReference type="InterPro" id="IPR013783">
    <property type="entry name" value="Ig-like_fold"/>
</dbReference>
<feature type="chain" id="PRO_5026072088" evidence="2">
    <location>
        <begin position="35"/>
        <end position="930"/>
    </location>
</feature>
<dbReference type="CDD" id="cd02860">
    <property type="entry name" value="E_set_Pullulanase"/>
    <property type="match status" value="1"/>
</dbReference>
<evidence type="ECO:0000256" key="1">
    <source>
        <dbReference type="ARBA" id="ARBA00008061"/>
    </source>
</evidence>
<dbReference type="Proteomes" id="UP000431684">
    <property type="component" value="Unassembled WGS sequence"/>
</dbReference>
<dbReference type="Gene3D" id="2.60.40.10">
    <property type="entry name" value="Immunoglobulins"/>
    <property type="match status" value="1"/>
</dbReference>
<dbReference type="InterPro" id="IPR006047">
    <property type="entry name" value="GH13_cat_dom"/>
</dbReference>
<dbReference type="InterPro" id="IPR024561">
    <property type="entry name" value="Pullul_strch_C"/>
</dbReference>
<dbReference type="PROSITE" id="PS51318">
    <property type="entry name" value="TAT"/>
    <property type="match status" value="1"/>
</dbReference>
<proteinExistence type="inferred from homology"/>
<dbReference type="Gene3D" id="3.20.20.80">
    <property type="entry name" value="Glycosidases"/>
    <property type="match status" value="1"/>
</dbReference>
<dbReference type="GO" id="GO:0005975">
    <property type="term" value="P:carbohydrate metabolic process"/>
    <property type="evidence" value="ECO:0007669"/>
    <property type="project" value="InterPro"/>
</dbReference>
<dbReference type="OrthoDB" id="9800174at2"/>
<evidence type="ECO:0000259" key="3">
    <source>
        <dbReference type="SMART" id="SM00642"/>
    </source>
</evidence>
<organism evidence="4 5">
    <name type="scientific">Pseudoduganella dura</name>
    <dbReference type="NCBI Taxonomy" id="321982"/>
    <lineage>
        <taxon>Bacteria</taxon>
        <taxon>Pseudomonadati</taxon>
        <taxon>Pseudomonadota</taxon>
        <taxon>Betaproteobacteria</taxon>
        <taxon>Burkholderiales</taxon>
        <taxon>Oxalobacteraceae</taxon>
        <taxon>Telluria group</taxon>
        <taxon>Pseudoduganella</taxon>
    </lineage>
</organism>
<dbReference type="Pfam" id="PF17967">
    <property type="entry name" value="Pullulanase_N2"/>
    <property type="match status" value="1"/>
</dbReference>
<dbReference type="RefSeq" id="WP_155710311.1">
    <property type="nucleotide sequence ID" value="NZ_BMWU01000048.1"/>
</dbReference>
<keyword evidence="5" id="KW-1185">Reference proteome</keyword>
<dbReference type="Gene3D" id="2.60.40.1130">
    <property type="entry name" value="Rab geranylgeranyltransferase alpha-subunit, insert domain"/>
    <property type="match status" value="1"/>
</dbReference>
<dbReference type="CDD" id="cd11341">
    <property type="entry name" value="AmyAc_Pullulanase_LD-like"/>
    <property type="match status" value="1"/>
</dbReference>
<dbReference type="GO" id="GO:0004553">
    <property type="term" value="F:hydrolase activity, hydrolyzing O-glycosyl compounds"/>
    <property type="evidence" value="ECO:0007669"/>
    <property type="project" value="InterPro"/>
</dbReference>
<name>A0A6I3XG95_9BURK</name>
<reference evidence="4 5" key="1">
    <citation type="submission" date="2019-11" db="EMBL/GenBank/DDBJ databases">
        <title>Draft Genome Sequences of Six Type Strains of the Genus Massilia.</title>
        <authorList>
            <person name="Miess H."/>
            <person name="Frediansyah A."/>
            <person name="Goeker M."/>
            <person name="Gross H."/>
        </authorList>
    </citation>
    <scope>NUCLEOTIDE SEQUENCE [LARGE SCALE GENOMIC DNA]</scope>
    <source>
        <strain evidence="4 5">DSM 17513</strain>
    </source>
</reference>
<dbReference type="Gene3D" id="2.60.40.1180">
    <property type="entry name" value="Golgi alpha-mannosidase II"/>
    <property type="match status" value="1"/>
</dbReference>
<comment type="caution">
    <text evidence="4">The sequence shown here is derived from an EMBL/GenBank/DDBJ whole genome shotgun (WGS) entry which is preliminary data.</text>
</comment>
<dbReference type="SUPFAM" id="SSF51011">
    <property type="entry name" value="Glycosyl hydrolase domain"/>
    <property type="match status" value="1"/>
</dbReference>
<dbReference type="PROSITE" id="PS51257">
    <property type="entry name" value="PROKAR_LIPOPROTEIN"/>
    <property type="match status" value="1"/>
</dbReference>
<dbReference type="PANTHER" id="PTHR43002">
    <property type="entry name" value="GLYCOGEN DEBRANCHING ENZYME"/>
    <property type="match status" value="1"/>
</dbReference>
<dbReference type="EMBL" id="WNWM01000002">
    <property type="protein sequence ID" value="MUI14556.1"/>
    <property type="molecule type" value="Genomic_DNA"/>
</dbReference>
<evidence type="ECO:0000313" key="5">
    <source>
        <dbReference type="Proteomes" id="UP000431684"/>
    </source>
</evidence>
<dbReference type="InterPro" id="IPR004193">
    <property type="entry name" value="Glyco_hydro_13_N"/>
</dbReference>
<dbReference type="SUPFAM" id="SSF81296">
    <property type="entry name" value="E set domains"/>
    <property type="match status" value="2"/>
</dbReference>
<feature type="domain" description="Glycosyl hydrolase family 13 catalytic" evidence="3">
    <location>
        <begin position="379"/>
        <end position="779"/>
    </location>
</feature>
<comment type="similarity">
    <text evidence="1">Belongs to the glycosyl hydrolase 13 family.</text>
</comment>
<feature type="signal peptide" evidence="2">
    <location>
        <begin position="1"/>
        <end position="34"/>
    </location>
</feature>
<dbReference type="SUPFAM" id="SSF51445">
    <property type="entry name" value="(Trans)glycosidases"/>
    <property type="match status" value="1"/>
</dbReference>
<sequence length="930" mass="99665">MDHPSRSRALRIAAAAALATACAAASATTGAAHAAPSSAALCDGDQFQTVLAPAAAGAVNVDARAAWLDRRMLAWPGVRADGRLRLYHARNASLAAPAGGKVVGADGFLPLEPTPAAMPERLRYLGNGPVFALRDADAADVAQAGRIAALHRGQLLLVSEAADGTVLDATRVQVAGALDDLYAAAGAEPELGATPRAAGTTFKLWAPTAQRVSVCTYDKGTGPSRAATPLRFDPATGIWSATLPGNLHGKYYRYAVDVAVPGAGIVRNLVTDPYSVSLTTDSRRGYIADLASPRLKPAGWDADAPPARVRAQPDMSIYELHVRDFSIGDMTVRPAHRGKYTAFLESGSDGMKHLRALSQAGLTDVHLLPVYDIGSIPEQGCVTPWPSGAPDSDAQQKLVGASKLADCYNWGYDPYHYSAPEGSYSTDPEDGGRRVLEFRQMVQALHRAGLRVGMDVVYNHTYTAGQDEKSVLDRVVPGYYHRLDARGVIERSTCCENTATEHRMMGKLMIDSAVLWTKAYHIDSFRFDLMGHQPRATMEALQRRVNAAAGRHVNLIGEGWNFGEVADGKRFVQASQLALNGSGIGTFSDRGRDAVRGGGAGDAGRDMFTRQGYVNGLVYDRNEHAGSAAGAADPAAELLKAADLVKVGLAGTLRTYPLPTHTGEVRELQRIDYGGQPAGYASEPGEVVNYVENHDNQTLYDLNVLRLPASTSTADRARVQVLAAAINAFSQGVAYFHAGFDILRSKSLDRNSFESGDWFNRLDWTYRDNHFGTGLPPAADNGKDYPLFQPLLANPAFKPAPADIAFTRDAFRDLLKIRAGSTLFRLRSAEDVRQRLRFYNTGPSQVPTVIAGRLDGAGYEGAGFGAVLYLLNVDKAAQSIVVPQEAGRAWRLHPVQASPAAADKRAAEARYDATSGRFTIPPRTAVVFVE</sequence>
<protein>
    <submittedName>
        <fullName evidence="4">DUF3372 domain-containing protein</fullName>
    </submittedName>
</protein>
<keyword evidence="2" id="KW-0732">Signal</keyword>
<dbReference type="AlphaFoldDB" id="A0A6I3XG95"/>
<dbReference type="Pfam" id="PF02922">
    <property type="entry name" value="CBM_48"/>
    <property type="match status" value="1"/>
</dbReference>
<dbReference type="SMART" id="SM00642">
    <property type="entry name" value="Aamy"/>
    <property type="match status" value="1"/>
</dbReference>
<dbReference type="InterPro" id="IPR013780">
    <property type="entry name" value="Glyco_hydro_b"/>
</dbReference>
<gene>
    <name evidence="4" type="ORF">GJV26_19135</name>
</gene>
<dbReference type="InterPro" id="IPR040671">
    <property type="entry name" value="Pullulanase_N2"/>
</dbReference>
<evidence type="ECO:0000256" key="2">
    <source>
        <dbReference type="SAM" id="SignalP"/>
    </source>
</evidence>
<dbReference type="InterPro" id="IPR017853">
    <property type="entry name" value="GH"/>
</dbReference>
<dbReference type="Pfam" id="PF11852">
    <property type="entry name" value="Pullul_strch_C"/>
    <property type="match status" value="1"/>
</dbReference>
<evidence type="ECO:0000313" key="4">
    <source>
        <dbReference type="EMBL" id="MUI14556.1"/>
    </source>
</evidence>
<dbReference type="InterPro" id="IPR014756">
    <property type="entry name" value="Ig_E-set"/>
</dbReference>
<dbReference type="InterPro" id="IPR006311">
    <property type="entry name" value="TAT_signal"/>
</dbReference>
<accession>A0A6I3XG95</accession>